<feature type="transmembrane region" description="Helical" evidence="9">
    <location>
        <begin position="136"/>
        <end position="155"/>
    </location>
</feature>
<gene>
    <name evidence="12" type="ORF">FKW77_008421</name>
</gene>
<dbReference type="InterPro" id="IPR036640">
    <property type="entry name" value="ABC1_TM_sf"/>
</dbReference>
<dbReference type="CDD" id="cd18580">
    <property type="entry name" value="ABC_6TM_ABCC_D2"/>
    <property type="match status" value="1"/>
</dbReference>
<dbReference type="GO" id="GO:0016887">
    <property type="term" value="F:ATP hydrolysis activity"/>
    <property type="evidence" value="ECO:0007669"/>
    <property type="project" value="InterPro"/>
</dbReference>
<evidence type="ECO:0000313" key="12">
    <source>
        <dbReference type="EMBL" id="QDS72379.1"/>
    </source>
</evidence>
<dbReference type="InterPro" id="IPR056227">
    <property type="entry name" value="TMD0_ABC"/>
</dbReference>
<dbReference type="Gene3D" id="1.20.1560.10">
    <property type="entry name" value="ABC transporter type 1, transmembrane domain"/>
    <property type="match status" value="2"/>
</dbReference>
<dbReference type="AlphaFoldDB" id="A0A517L9S1"/>
<dbReference type="PROSITE" id="PS50893">
    <property type="entry name" value="ABC_TRANSPORTER_2"/>
    <property type="match status" value="2"/>
</dbReference>
<protein>
    <recommendedName>
        <fullName evidence="14">ABC transporter domain-containing protein</fullName>
    </recommendedName>
</protein>
<dbReference type="InterPro" id="IPR003439">
    <property type="entry name" value="ABC_transporter-like_ATP-bd"/>
</dbReference>
<feature type="transmembrane region" description="Helical" evidence="9">
    <location>
        <begin position="822"/>
        <end position="845"/>
    </location>
</feature>
<evidence type="ECO:0000259" key="10">
    <source>
        <dbReference type="PROSITE" id="PS50893"/>
    </source>
</evidence>
<dbReference type="GO" id="GO:0140359">
    <property type="term" value="F:ABC-type transporter activity"/>
    <property type="evidence" value="ECO:0007669"/>
    <property type="project" value="InterPro"/>
</dbReference>
<dbReference type="SUPFAM" id="SSF90123">
    <property type="entry name" value="ABC transporter transmembrane region"/>
    <property type="match status" value="2"/>
</dbReference>
<accession>A0A517L9S1</accession>
<evidence type="ECO:0008006" key="14">
    <source>
        <dbReference type="Google" id="ProtNLM"/>
    </source>
</evidence>
<evidence type="ECO:0000256" key="6">
    <source>
        <dbReference type="ARBA" id="ARBA00022989"/>
    </source>
</evidence>
<dbReference type="PROSITE" id="PS00211">
    <property type="entry name" value="ABC_TRANSPORTER_1"/>
    <property type="match status" value="2"/>
</dbReference>
<feature type="transmembrane region" description="Helical" evidence="9">
    <location>
        <begin position="36"/>
        <end position="54"/>
    </location>
</feature>
<comment type="subcellular location">
    <subcellularLocation>
        <location evidence="1">Membrane</location>
        <topology evidence="1">Multi-pass membrane protein</topology>
    </subcellularLocation>
</comment>
<feature type="compositionally biased region" description="Polar residues" evidence="8">
    <location>
        <begin position="674"/>
        <end position="684"/>
    </location>
</feature>
<dbReference type="GO" id="GO:0016020">
    <property type="term" value="C:membrane"/>
    <property type="evidence" value="ECO:0007669"/>
    <property type="project" value="UniProtKB-SubCell"/>
</dbReference>
<keyword evidence="4" id="KW-0547">Nucleotide-binding</keyword>
<evidence type="ECO:0000313" key="13">
    <source>
        <dbReference type="Proteomes" id="UP000316270"/>
    </source>
</evidence>
<dbReference type="PANTHER" id="PTHR24223">
    <property type="entry name" value="ATP-BINDING CASSETTE SUB-FAMILY C"/>
    <property type="match status" value="1"/>
</dbReference>
<name>A0A517L9S1_9PEZI</name>
<feature type="transmembrane region" description="Helical" evidence="9">
    <location>
        <begin position="851"/>
        <end position="871"/>
    </location>
</feature>
<dbReference type="InterPro" id="IPR027417">
    <property type="entry name" value="P-loop_NTPase"/>
</dbReference>
<dbReference type="STRING" id="50376.A0A517L9S1"/>
<evidence type="ECO:0000256" key="7">
    <source>
        <dbReference type="ARBA" id="ARBA00023136"/>
    </source>
</evidence>
<feature type="region of interest" description="Disordered" evidence="8">
    <location>
        <begin position="664"/>
        <end position="689"/>
    </location>
</feature>
<evidence type="ECO:0000256" key="4">
    <source>
        <dbReference type="ARBA" id="ARBA00022741"/>
    </source>
</evidence>
<evidence type="ECO:0000256" key="5">
    <source>
        <dbReference type="ARBA" id="ARBA00022840"/>
    </source>
</evidence>
<feature type="transmembrane region" description="Helical" evidence="9">
    <location>
        <begin position="309"/>
        <end position="337"/>
    </location>
</feature>
<reference evidence="12 13" key="1">
    <citation type="submission" date="2019-07" db="EMBL/GenBank/DDBJ databases">
        <title>Finished genome of Venturia effusa.</title>
        <authorList>
            <person name="Young C.A."/>
            <person name="Cox M.P."/>
            <person name="Ganley A.R.D."/>
            <person name="David W.J."/>
        </authorList>
    </citation>
    <scope>NUCLEOTIDE SEQUENCE [LARGE SCALE GENOMIC DNA]</scope>
    <source>
        <strain evidence="13">albino</strain>
    </source>
</reference>
<keyword evidence="13" id="KW-1185">Reference proteome</keyword>
<dbReference type="PANTHER" id="PTHR24223:SF399">
    <property type="entry name" value="ABC TRANSPORTER ATNG"/>
    <property type="match status" value="1"/>
</dbReference>
<keyword evidence="3 9" id="KW-0812">Transmembrane</keyword>
<feature type="transmembrane region" description="Helical" evidence="9">
    <location>
        <begin position="706"/>
        <end position="732"/>
    </location>
</feature>
<feature type="transmembrane region" description="Helical" evidence="9">
    <location>
        <begin position="106"/>
        <end position="124"/>
    </location>
</feature>
<dbReference type="Pfam" id="PF24357">
    <property type="entry name" value="TMD0_ABC"/>
    <property type="match status" value="1"/>
</dbReference>
<dbReference type="InterPro" id="IPR011527">
    <property type="entry name" value="ABC1_TM_dom"/>
</dbReference>
<dbReference type="GO" id="GO:0005524">
    <property type="term" value="F:ATP binding"/>
    <property type="evidence" value="ECO:0007669"/>
    <property type="project" value="UniProtKB-KW"/>
</dbReference>
<dbReference type="EMBL" id="CP042191">
    <property type="protein sequence ID" value="QDS72379.1"/>
    <property type="molecule type" value="Genomic_DNA"/>
</dbReference>
<feature type="domain" description="ABC transporter" evidence="10">
    <location>
        <begin position="432"/>
        <end position="662"/>
    </location>
</feature>
<evidence type="ECO:0000256" key="8">
    <source>
        <dbReference type="SAM" id="MobiDB-lite"/>
    </source>
</evidence>
<evidence type="ECO:0000256" key="1">
    <source>
        <dbReference type="ARBA" id="ARBA00004141"/>
    </source>
</evidence>
<dbReference type="SMART" id="SM00382">
    <property type="entry name" value="AAA"/>
    <property type="match status" value="2"/>
</dbReference>
<dbReference type="SUPFAM" id="SSF52540">
    <property type="entry name" value="P-loop containing nucleoside triphosphate hydrolases"/>
    <property type="match status" value="2"/>
</dbReference>
<dbReference type="Proteomes" id="UP000316270">
    <property type="component" value="Chromosome 7"/>
</dbReference>
<evidence type="ECO:0000256" key="9">
    <source>
        <dbReference type="SAM" id="Phobius"/>
    </source>
</evidence>
<keyword evidence="6 9" id="KW-1133">Transmembrane helix</keyword>
<feature type="transmembrane region" description="Helical" evidence="9">
    <location>
        <begin position="935"/>
        <end position="956"/>
    </location>
</feature>
<dbReference type="Pfam" id="PF00005">
    <property type="entry name" value="ABC_tran"/>
    <property type="match status" value="2"/>
</dbReference>
<feature type="transmembrane region" description="Helical" evidence="9">
    <location>
        <begin position="161"/>
        <end position="179"/>
    </location>
</feature>
<feature type="transmembrane region" description="Helical" evidence="9">
    <location>
        <begin position="75"/>
        <end position="94"/>
    </location>
</feature>
<feature type="domain" description="ABC transporter" evidence="10">
    <location>
        <begin position="1031"/>
        <end position="1231"/>
    </location>
</feature>
<dbReference type="Pfam" id="PF00664">
    <property type="entry name" value="ABC_membrane"/>
    <property type="match status" value="1"/>
</dbReference>
<proteinExistence type="predicted"/>
<dbReference type="PROSITE" id="PS50929">
    <property type="entry name" value="ABC_TM1F"/>
    <property type="match status" value="1"/>
</dbReference>
<dbReference type="InterPro" id="IPR044726">
    <property type="entry name" value="ABCC_6TM_D2"/>
</dbReference>
<dbReference type="CDD" id="cd03250">
    <property type="entry name" value="ABCC_MRP_domain1"/>
    <property type="match status" value="1"/>
</dbReference>
<feature type="transmembrane region" description="Helical" evidence="9">
    <location>
        <begin position="752"/>
        <end position="775"/>
    </location>
</feature>
<sequence>MAVGLRSLHAGCQNDNALGPASCIRSFDFTLAFEQSVFSILPSAIVLLAAPPIVSKLLKKNSRTTGYKNRSVPQNVLATSNVALQFALVILWSLSPPNDRTPTSVPSAVLSLMVAMTIIGLLHLETYKATRPSTLIVVYLLFSVVFDATQIRTLWLAHHTTIAAVQAASAIVRLVLLVSESRSKVPYLILPYRDYPPEAQVGILNLSFVWWINKLFTKGFRVLITSSDLFPLHPRLNSAALACFAGQSLVAKTIGKDQQKWNRAIQIRVKNTSHMLSSLRNIKLSGHADVFHFDLQEERRQELRTSGPFFMGIVWLNLLAGLPTVWSPVVTFIVYAIQARVRGSQSLTTVQAFTSLSIITLLTSPASKLLALLSQIAAAMGCFGRIEEYLFSKSRIDNRIFVQAKHSRTSEHGNEKSEPTSENKSSKPLYMVKFEKATISPAHESKTTAIKEASITIPKASLTVLVGPVGSGKTTLLKAMLGELNCQTGSVSLQSSRIAYCSQASFILNDTVKNNICGPSSLDIDETWYQTVISACDLGVDIQRWTDGDKTIVGSKGLKLSGGQRQRLALARAIYARRDLILLDDTMSALDGKTQGIISDNLFSQNGVLRRLGTTVIWATHHTQILPIADHIIVLDQEGNIRQVESPEVLLDSPSKLLSNSIDEDAVSSEKMDSSSPASPASERNVTDEKLMDLTRRTGDFTTYFYYFRTIGWSLSITFLTVNAVATFTQNFPQIWLKWWAAVNGNQLSKYLPVYTALAISATLSASVVIWIMFLRMMPKSAAELHKKILDAVIEAPLSFIVSTDSGVTLNRFSQDMSLMDLALPIALLSFVMAILDCLVKVSLIATGSSYMAITLPFTFVAIFFIQLVYLRTSRQLRHLDLENKSPLYSHLTETLEGLATIRAFGWERYFVAKQSEILDHSQKPYYMLLCAQRWLTLVLDLMVTALAVIVVALAVSLRSSTSVGLLGIALNNILSFNQSLSSLVTSWTSLETSLGAIARVKVFVETIPSEVSPVDDRPPPPPEWPENGALELRNVSIQYDDENYALKGISMMINAGQKVGICGRTGSGKSTLILSLLRLISPSAGSILIDGIDISSIRPSILRRRLTTVPQDPLTMTGTIRSNVDPFGEHPDTEIISVATEFHIWSALENRGGLDATLLDQPLSQGEQQLLCLARAALRKSSVLILDEATSSLDDETDRLIQKVIKQKFADCTVICVAHRTKSQCSKPEN</sequence>
<evidence type="ECO:0000256" key="3">
    <source>
        <dbReference type="ARBA" id="ARBA00022692"/>
    </source>
</evidence>
<dbReference type="InterPro" id="IPR017871">
    <property type="entry name" value="ABC_transporter-like_CS"/>
</dbReference>
<dbReference type="Gene3D" id="3.40.50.300">
    <property type="entry name" value="P-loop containing nucleotide triphosphate hydrolases"/>
    <property type="match status" value="2"/>
</dbReference>
<evidence type="ECO:0000256" key="2">
    <source>
        <dbReference type="ARBA" id="ARBA00022448"/>
    </source>
</evidence>
<dbReference type="FunFam" id="1.20.1560.10:FF:000066">
    <property type="entry name" value="ABC multidrug transporter (Eurofung)"/>
    <property type="match status" value="1"/>
</dbReference>
<feature type="domain" description="ABC transmembrane type-1" evidence="11">
    <location>
        <begin position="714"/>
        <end position="993"/>
    </location>
</feature>
<keyword evidence="5" id="KW-0067">ATP-binding</keyword>
<evidence type="ECO:0000259" key="11">
    <source>
        <dbReference type="PROSITE" id="PS50929"/>
    </source>
</evidence>
<organism evidence="12 13">
    <name type="scientific">Venturia effusa</name>
    <dbReference type="NCBI Taxonomy" id="50376"/>
    <lineage>
        <taxon>Eukaryota</taxon>
        <taxon>Fungi</taxon>
        <taxon>Dikarya</taxon>
        <taxon>Ascomycota</taxon>
        <taxon>Pezizomycotina</taxon>
        <taxon>Dothideomycetes</taxon>
        <taxon>Pleosporomycetidae</taxon>
        <taxon>Venturiales</taxon>
        <taxon>Venturiaceae</taxon>
        <taxon>Venturia</taxon>
    </lineage>
</organism>
<dbReference type="OrthoDB" id="6500128at2759"/>
<keyword evidence="2" id="KW-0813">Transport</keyword>
<dbReference type="InterPro" id="IPR003593">
    <property type="entry name" value="AAA+_ATPase"/>
</dbReference>
<keyword evidence="7 9" id="KW-0472">Membrane</keyword>
<dbReference type="FunFam" id="3.40.50.300:FF:000163">
    <property type="entry name" value="Multidrug resistance-associated protein member 4"/>
    <property type="match status" value="1"/>
</dbReference>
<dbReference type="InterPro" id="IPR050173">
    <property type="entry name" value="ABC_transporter_C-like"/>
</dbReference>